<gene>
    <name evidence="3" type="ORF">CBR_g39471</name>
</gene>
<dbReference type="Pfam" id="PF13229">
    <property type="entry name" value="Beta_helix"/>
    <property type="match status" value="1"/>
</dbReference>
<accession>A0A388LRS0</accession>
<sequence length="325" mass="33691">MGKGVGGALRTLVGVILLLGCLLEYSAPGCAALGGSAQAAATTPEACLRSAVTRKKKTVLQLTADVVLSADLPVLKCPDLVIVGKCKTPKGRPRKCKIDGANKFKGFQFLGQEANLTLSNVELTRFSLLVYAAASGDVVITDCVLTDLRASASSRGVVAVENVGLTVRNSLITRSKGTILVAGYGGLDMANVIFRGNSGGPVLDHYRAGLRCDKCGFESNTASGDHAVVEPNYGVATFSRSWFVGNSRTKVGARGGAVYVGGGMTPTYFCNCRFANNTILLAGGRKKVEHVYVAKGNAVEFCPKRPSTGLGVASGASVKDSCGNC</sequence>
<organism evidence="3 4">
    <name type="scientific">Chara braunii</name>
    <name type="common">Braun's stonewort</name>
    <dbReference type="NCBI Taxonomy" id="69332"/>
    <lineage>
        <taxon>Eukaryota</taxon>
        <taxon>Viridiplantae</taxon>
        <taxon>Streptophyta</taxon>
        <taxon>Charophyceae</taxon>
        <taxon>Charales</taxon>
        <taxon>Characeae</taxon>
        <taxon>Chara</taxon>
    </lineage>
</organism>
<feature type="signal peptide" evidence="1">
    <location>
        <begin position="1"/>
        <end position="31"/>
    </location>
</feature>
<protein>
    <recommendedName>
        <fullName evidence="2">Right handed beta helix domain-containing protein</fullName>
    </recommendedName>
</protein>
<dbReference type="InterPro" id="IPR011050">
    <property type="entry name" value="Pectin_lyase_fold/virulence"/>
</dbReference>
<dbReference type="Gramene" id="GBG85007">
    <property type="protein sequence ID" value="GBG85007"/>
    <property type="gene ID" value="CBR_g39471"/>
</dbReference>
<name>A0A388LRS0_CHABU</name>
<feature type="domain" description="Right handed beta helix" evidence="2">
    <location>
        <begin position="112"/>
        <end position="279"/>
    </location>
</feature>
<comment type="caution">
    <text evidence="3">The sequence shown here is derived from an EMBL/GenBank/DDBJ whole genome shotgun (WGS) entry which is preliminary data.</text>
</comment>
<evidence type="ECO:0000256" key="1">
    <source>
        <dbReference type="SAM" id="SignalP"/>
    </source>
</evidence>
<evidence type="ECO:0000313" key="4">
    <source>
        <dbReference type="Proteomes" id="UP000265515"/>
    </source>
</evidence>
<dbReference type="PROSITE" id="PS51257">
    <property type="entry name" value="PROKAR_LIPOPROTEIN"/>
    <property type="match status" value="1"/>
</dbReference>
<dbReference type="AlphaFoldDB" id="A0A388LRS0"/>
<keyword evidence="1" id="KW-0732">Signal</keyword>
<proteinExistence type="predicted"/>
<reference evidence="3 4" key="1">
    <citation type="journal article" date="2018" name="Cell">
        <title>The Chara Genome: Secondary Complexity and Implications for Plant Terrestrialization.</title>
        <authorList>
            <person name="Nishiyama T."/>
            <person name="Sakayama H."/>
            <person name="Vries J.D."/>
            <person name="Buschmann H."/>
            <person name="Saint-Marcoux D."/>
            <person name="Ullrich K.K."/>
            <person name="Haas F.B."/>
            <person name="Vanderstraeten L."/>
            <person name="Becker D."/>
            <person name="Lang D."/>
            <person name="Vosolsobe S."/>
            <person name="Rombauts S."/>
            <person name="Wilhelmsson P.K.I."/>
            <person name="Janitza P."/>
            <person name="Kern R."/>
            <person name="Heyl A."/>
            <person name="Rumpler F."/>
            <person name="Villalobos L.I.A.C."/>
            <person name="Clay J.M."/>
            <person name="Skokan R."/>
            <person name="Toyoda A."/>
            <person name="Suzuki Y."/>
            <person name="Kagoshima H."/>
            <person name="Schijlen E."/>
            <person name="Tajeshwar N."/>
            <person name="Catarino B."/>
            <person name="Hetherington A.J."/>
            <person name="Saltykova A."/>
            <person name="Bonnot C."/>
            <person name="Breuninger H."/>
            <person name="Symeonidi A."/>
            <person name="Radhakrishnan G.V."/>
            <person name="Van Nieuwerburgh F."/>
            <person name="Deforce D."/>
            <person name="Chang C."/>
            <person name="Karol K.G."/>
            <person name="Hedrich R."/>
            <person name="Ulvskov P."/>
            <person name="Glockner G."/>
            <person name="Delwiche C.F."/>
            <person name="Petrasek J."/>
            <person name="Van de Peer Y."/>
            <person name="Friml J."/>
            <person name="Beilby M."/>
            <person name="Dolan L."/>
            <person name="Kohara Y."/>
            <person name="Sugano S."/>
            <person name="Fujiyama A."/>
            <person name="Delaux P.-M."/>
            <person name="Quint M."/>
            <person name="TheiBen G."/>
            <person name="Hagemann M."/>
            <person name="Harholt J."/>
            <person name="Dunand C."/>
            <person name="Zachgo S."/>
            <person name="Langdale J."/>
            <person name="Maumus F."/>
            <person name="Straeten D.V.D."/>
            <person name="Gould S.B."/>
            <person name="Rensing S.A."/>
        </authorList>
    </citation>
    <scope>NUCLEOTIDE SEQUENCE [LARGE SCALE GENOMIC DNA]</scope>
    <source>
        <strain evidence="3 4">S276</strain>
    </source>
</reference>
<dbReference type="SUPFAM" id="SSF51126">
    <property type="entry name" value="Pectin lyase-like"/>
    <property type="match status" value="1"/>
</dbReference>
<dbReference type="InterPro" id="IPR039448">
    <property type="entry name" value="Beta_helix"/>
</dbReference>
<dbReference type="InterPro" id="IPR012332">
    <property type="entry name" value="Autotransporter_pectin_lyase_C"/>
</dbReference>
<evidence type="ECO:0000259" key="2">
    <source>
        <dbReference type="Pfam" id="PF13229"/>
    </source>
</evidence>
<evidence type="ECO:0000313" key="3">
    <source>
        <dbReference type="EMBL" id="GBG85007.1"/>
    </source>
</evidence>
<dbReference type="Proteomes" id="UP000265515">
    <property type="component" value="Unassembled WGS sequence"/>
</dbReference>
<dbReference type="EMBL" id="BFEA01000500">
    <property type="protein sequence ID" value="GBG85007.1"/>
    <property type="molecule type" value="Genomic_DNA"/>
</dbReference>
<feature type="chain" id="PRO_5017251848" description="Right handed beta helix domain-containing protein" evidence="1">
    <location>
        <begin position="32"/>
        <end position="325"/>
    </location>
</feature>
<dbReference type="Gene3D" id="2.160.20.20">
    <property type="match status" value="1"/>
</dbReference>
<keyword evidence="4" id="KW-1185">Reference proteome</keyword>